<dbReference type="GeneID" id="87106841"/>
<comment type="similarity">
    <text evidence="2">Belongs to the major facilitator superfamily.</text>
</comment>
<evidence type="ECO:0000313" key="10">
    <source>
        <dbReference type="Proteomes" id="UP000002881"/>
    </source>
</evidence>
<keyword evidence="10" id="KW-1185">Reference proteome</keyword>
<comment type="subcellular location">
    <subcellularLocation>
        <location evidence="1">Endomembrane system</location>
        <topology evidence="1">Multi-pass membrane protein</topology>
    </subcellularLocation>
</comment>
<dbReference type="KEGG" id="mpg:Theba_1010"/>
<dbReference type="STRING" id="660470.Theba_1010"/>
<dbReference type="InterPro" id="IPR020846">
    <property type="entry name" value="MFS_dom"/>
</dbReference>
<dbReference type="RefSeq" id="WP_014730726.1">
    <property type="nucleotide sequence ID" value="NC_017934.1"/>
</dbReference>
<dbReference type="InterPro" id="IPR036259">
    <property type="entry name" value="MFS_trans_sf"/>
</dbReference>
<dbReference type="AlphaFoldDB" id="I2F462"/>
<feature type="transmembrane region" description="Helical" evidence="7">
    <location>
        <begin position="73"/>
        <end position="98"/>
    </location>
</feature>
<feature type="transmembrane region" description="Helical" evidence="7">
    <location>
        <begin position="7"/>
        <end position="29"/>
    </location>
</feature>
<feature type="transmembrane region" description="Helical" evidence="7">
    <location>
        <begin position="238"/>
        <end position="258"/>
    </location>
</feature>
<dbReference type="Pfam" id="PF07690">
    <property type="entry name" value="MFS_1"/>
    <property type="match status" value="1"/>
</dbReference>
<feature type="transmembrane region" description="Helical" evidence="7">
    <location>
        <begin position="104"/>
        <end position="124"/>
    </location>
</feature>
<proteinExistence type="inferred from homology"/>
<dbReference type="HOGENOM" id="CLU_055429_1_0_0"/>
<dbReference type="GO" id="GO:0012505">
    <property type="term" value="C:endomembrane system"/>
    <property type="evidence" value="ECO:0007669"/>
    <property type="project" value="UniProtKB-SubCell"/>
</dbReference>
<feature type="transmembrane region" description="Helical" evidence="7">
    <location>
        <begin position="270"/>
        <end position="289"/>
    </location>
</feature>
<evidence type="ECO:0000256" key="4">
    <source>
        <dbReference type="ARBA" id="ARBA00022692"/>
    </source>
</evidence>
<dbReference type="Proteomes" id="UP000002881">
    <property type="component" value="Chromosome"/>
</dbReference>
<dbReference type="Gene3D" id="1.20.1250.20">
    <property type="entry name" value="MFS general substrate transporter like domains"/>
    <property type="match status" value="2"/>
</dbReference>
<feature type="transmembrane region" description="Helical" evidence="7">
    <location>
        <begin position="204"/>
        <end position="226"/>
    </location>
</feature>
<evidence type="ECO:0000256" key="6">
    <source>
        <dbReference type="ARBA" id="ARBA00023136"/>
    </source>
</evidence>
<dbReference type="GO" id="GO:0022857">
    <property type="term" value="F:transmembrane transporter activity"/>
    <property type="evidence" value="ECO:0007669"/>
    <property type="project" value="InterPro"/>
</dbReference>
<reference evidence="9 10" key="1">
    <citation type="journal article" date="2012" name="Genome Biol. Evol.">
        <title>Genome Sequence of the Mesophilic Thermotogales Bacterium Mesotoga prima MesG1.Ag.4.2 Reveals the Largest Thermotogales Genome To Date.</title>
        <authorList>
            <person name="Zhaxybayeva O."/>
            <person name="Swithers K.S."/>
            <person name="Foght J."/>
            <person name="Green A.G."/>
            <person name="Bruce D."/>
            <person name="Detter C."/>
            <person name="Han S."/>
            <person name="Teshima H."/>
            <person name="Han J."/>
            <person name="Woyke T."/>
            <person name="Pitluck S."/>
            <person name="Nolan M."/>
            <person name="Ivanova N."/>
            <person name="Pati A."/>
            <person name="Land M.L."/>
            <person name="Dlutek M."/>
            <person name="Doolittle W.F."/>
            <person name="Noll K.M."/>
            <person name="Nesbo C.L."/>
        </authorList>
    </citation>
    <scope>NUCLEOTIDE SEQUENCE [LARGE SCALE GENOMIC DNA]</scope>
    <source>
        <strain evidence="10">mesG1.Ag.4.2</strain>
    </source>
</reference>
<dbReference type="EMBL" id="CP003532">
    <property type="protein sequence ID" value="AFK06715.1"/>
    <property type="molecule type" value="Genomic_DNA"/>
</dbReference>
<gene>
    <name evidence="9" type="ORF">Theba_1010</name>
</gene>
<evidence type="ECO:0000256" key="7">
    <source>
        <dbReference type="SAM" id="Phobius"/>
    </source>
</evidence>
<dbReference type="PROSITE" id="PS50850">
    <property type="entry name" value="MFS"/>
    <property type="match status" value="1"/>
</dbReference>
<dbReference type="GO" id="GO:0016020">
    <property type="term" value="C:membrane"/>
    <property type="evidence" value="ECO:0007669"/>
    <property type="project" value="TreeGrafter"/>
</dbReference>
<dbReference type="InterPro" id="IPR011701">
    <property type="entry name" value="MFS"/>
</dbReference>
<evidence type="ECO:0000256" key="5">
    <source>
        <dbReference type="ARBA" id="ARBA00022989"/>
    </source>
</evidence>
<keyword evidence="6 7" id="KW-0472">Membrane</keyword>
<feature type="domain" description="Major facilitator superfamily (MFS) profile" evidence="8">
    <location>
        <begin position="7"/>
        <end position="384"/>
    </location>
</feature>
<dbReference type="PANTHER" id="PTHR23514:SF3">
    <property type="entry name" value="BYPASS OF STOP CODON PROTEIN 6"/>
    <property type="match status" value="1"/>
</dbReference>
<keyword evidence="4 7" id="KW-0812">Transmembrane</keyword>
<feature type="transmembrane region" description="Helical" evidence="7">
    <location>
        <begin position="163"/>
        <end position="183"/>
    </location>
</feature>
<dbReference type="PANTHER" id="PTHR23514">
    <property type="entry name" value="BYPASS OF STOP CODON PROTEIN 6"/>
    <property type="match status" value="1"/>
</dbReference>
<accession>I2F462</accession>
<evidence type="ECO:0000259" key="8">
    <source>
        <dbReference type="PROSITE" id="PS50850"/>
    </source>
</evidence>
<organism evidence="9 10">
    <name type="scientific">Mesotoga prima MesG1.Ag.4.2</name>
    <dbReference type="NCBI Taxonomy" id="660470"/>
    <lineage>
        <taxon>Bacteria</taxon>
        <taxon>Thermotogati</taxon>
        <taxon>Thermotogota</taxon>
        <taxon>Thermotogae</taxon>
        <taxon>Kosmotogales</taxon>
        <taxon>Kosmotogaceae</taxon>
        <taxon>Mesotoga</taxon>
    </lineage>
</organism>
<feature type="transmembrane region" description="Helical" evidence="7">
    <location>
        <begin position="136"/>
        <end position="157"/>
    </location>
</feature>
<feature type="transmembrane region" description="Helical" evidence="7">
    <location>
        <begin position="325"/>
        <end position="350"/>
    </location>
</feature>
<protein>
    <submittedName>
        <fullName evidence="9">Fucose permease</fullName>
    </submittedName>
</protein>
<evidence type="ECO:0000256" key="1">
    <source>
        <dbReference type="ARBA" id="ARBA00004127"/>
    </source>
</evidence>
<feature type="transmembrane region" description="Helical" evidence="7">
    <location>
        <begin position="41"/>
        <end position="61"/>
    </location>
</feature>
<feature type="transmembrane region" description="Helical" evidence="7">
    <location>
        <begin position="295"/>
        <end position="318"/>
    </location>
</feature>
<keyword evidence="3" id="KW-0813">Transport</keyword>
<name>I2F462_9BACT</name>
<evidence type="ECO:0000256" key="2">
    <source>
        <dbReference type="ARBA" id="ARBA00008335"/>
    </source>
</evidence>
<dbReference type="InterPro" id="IPR051788">
    <property type="entry name" value="MFS_Transporter"/>
</dbReference>
<sequence precursor="true">MDTKKAFSLISSYGFFLFGFTSIILGSALPAIEKSFGLDHQIAGVLLSLPTLAFMASAIVVSSLSNRFGPFKLLAAGIVCIAAGLTVLSVGRSFWLLLVGSMTVSFGTGSMETSIGIAVSGLNYKKPGGALNLMHSFFAIGSIISPLIVAAFLVDYTSWWKPFLIALFVSLLLLSFIPFLYGIPFVGSDEKATHFRKEIFSKKIFWLIMVGVLLYVGYEIGFTSWLSSFMFESKGIEMRYASIFPALLWAGIFVGRLLAGIFVDKLGYELSLLMMVIIAFVSFGAALLLQSAIAIALAVVFAGFGFSGTFPTLQAILISSMKNGIGFAIGMFTVAASIGGAMSNFLVGLLGHHFGMMAGVIFILFLIFLEMVVVLLIMRVRKVRVDAQ</sequence>
<evidence type="ECO:0000313" key="9">
    <source>
        <dbReference type="EMBL" id="AFK06715.1"/>
    </source>
</evidence>
<keyword evidence="5 7" id="KW-1133">Transmembrane helix</keyword>
<evidence type="ECO:0000256" key="3">
    <source>
        <dbReference type="ARBA" id="ARBA00022448"/>
    </source>
</evidence>
<dbReference type="eggNOG" id="COG0738">
    <property type="taxonomic scope" value="Bacteria"/>
</dbReference>
<feature type="transmembrane region" description="Helical" evidence="7">
    <location>
        <begin position="356"/>
        <end position="378"/>
    </location>
</feature>
<dbReference type="SUPFAM" id="SSF103473">
    <property type="entry name" value="MFS general substrate transporter"/>
    <property type="match status" value="1"/>
</dbReference>